<organism evidence="1 2">
    <name type="scientific">Paratrimastix pyriformis</name>
    <dbReference type="NCBI Taxonomy" id="342808"/>
    <lineage>
        <taxon>Eukaryota</taxon>
        <taxon>Metamonada</taxon>
        <taxon>Preaxostyla</taxon>
        <taxon>Paratrimastigidae</taxon>
        <taxon>Paratrimastix</taxon>
    </lineage>
</organism>
<evidence type="ECO:0000313" key="2">
    <source>
        <dbReference type="Proteomes" id="UP001141327"/>
    </source>
</evidence>
<sequence>MTNEVCLPAWPFSPLPAMERPSPRFCSAFTGPFIGSLVRVRSLFCWTQVLAGPPTHTKLARRAVVRAGQHMGQESSTVPFLTDAVLRGIHPCHVLICALVGVLIRRLEFNHRKTIPRLPRASHSAVSSPAAPECALVGIFVLHRVGPSGVSALSLFDAHVPQKLKKCQIRQKSFTKRHKVGPYWFRWSGLRSLVTDLECAMWAGFCETEEISDNVADAKICSSKSRCKWSLDA</sequence>
<dbReference type="EMBL" id="JAPMOS010000024">
    <property type="protein sequence ID" value="KAJ4458929.1"/>
    <property type="molecule type" value="Genomic_DNA"/>
</dbReference>
<keyword evidence="2" id="KW-1185">Reference proteome</keyword>
<protein>
    <submittedName>
        <fullName evidence="1">Uncharacterized protein</fullName>
    </submittedName>
</protein>
<comment type="caution">
    <text evidence="1">The sequence shown here is derived from an EMBL/GenBank/DDBJ whole genome shotgun (WGS) entry which is preliminary data.</text>
</comment>
<evidence type="ECO:0000313" key="1">
    <source>
        <dbReference type="EMBL" id="KAJ4458929.1"/>
    </source>
</evidence>
<dbReference type="Proteomes" id="UP001141327">
    <property type="component" value="Unassembled WGS sequence"/>
</dbReference>
<reference evidence="1" key="1">
    <citation type="journal article" date="2022" name="bioRxiv">
        <title>Genomics of Preaxostyla Flagellates Illuminates Evolutionary Transitions and the Path Towards Mitochondrial Loss.</title>
        <authorList>
            <person name="Novak L.V.F."/>
            <person name="Treitli S.C."/>
            <person name="Pyrih J."/>
            <person name="Halakuc P."/>
            <person name="Pipaliya S.V."/>
            <person name="Vacek V."/>
            <person name="Brzon O."/>
            <person name="Soukal P."/>
            <person name="Eme L."/>
            <person name="Dacks J.B."/>
            <person name="Karnkowska A."/>
            <person name="Elias M."/>
            <person name="Hampl V."/>
        </authorList>
    </citation>
    <scope>NUCLEOTIDE SEQUENCE</scope>
    <source>
        <strain evidence="1">RCP-MX</strain>
    </source>
</reference>
<gene>
    <name evidence="1" type="ORF">PAPYR_5211</name>
</gene>
<proteinExistence type="predicted"/>
<accession>A0ABQ8UNN5</accession>
<name>A0ABQ8UNN5_9EUKA</name>